<organism evidence="2 3">
    <name type="scientific">Ataeniobius toweri</name>
    <dbReference type="NCBI Taxonomy" id="208326"/>
    <lineage>
        <taxon>Eukaryota</taxon>
        <taxon>Metazoa</taxon>
        <taxon>Chordata</taxon>
        <taxon>Craniata</taxon>
        <taxon>Vertebrata</taxon>
        <taxon>Euteleostomi</taxon>
        <taxon>Actinopterygii</taxon>
        <taxon>Neopterygii</taxon>
        <taxon>Teleostei</taxon>
        <taxon>Neoteleostei</taxon>
        <taxon>Acanthomorphata</taxon>
        <taxon>Ovalentaria</taxon>
        <taxon>Atherinomorphae</taxon>
        <taxon>Cyprinodontiformes</taxon>
        <taxon>Goodeidae</taxon>
        <taxon>Ataeniobius</taxon>
    </lineage>
</organism>
<name>A0ABU7CJL7_9TELE</name>
<protein>
    <submittedName>
        <fullName evidence="2">Uncharacterized protein</fullName>
    </submittedName>
</protein>
<reference evidence="2 3" key="1">
    <citation type="submission" date="2021-07" db="EMBL/GenBank/DDBJ databases">
        <authorList>
            <person name="Palmer J.M."/>
        </authorList>
    </citation>
    <scope>NUCLEOTIDE SEQUENCE [LARGE SCALE GENOMIC DNA]</scope>
    <source>
        <strain evidence="2 3">AT_MEX2019</strain>
        <tissue evidence="2">Muscle</tissue>
    </source>
</reference>
<comment type="caution">
    <text evidence="2">The sequence shown here is derived from an EMBL/GenBank/DDBJ whole genome shotgun (WGS) entry which is preliminary data.</text>
</comment>
<proteinExistence type="predicted"/>
<gene>
    <name evidence="2" type="ORF">ATANTOWER_014179</name>
</gene>
<accession>A0ABU7CJL7</accession>
<evidence type="ECO:0000256" key="1">
    <source>
        <dbReference type="SAM" id="MobiDB-lite"/>
    </source>
</evidence>
<sequence>MYPVKIGMEGLEIFQHSHKLQSFFKVCAATFLFLMFVCSRKIPCEDCIHPSEMQSCLRASGPQRTRAGSQLFAFPAVSSTHPASGRENDGLESGGVRARRRDS</sequence>
<evidence type="ECO:0000313" key="3">
    <source>
        <dbReference type="Proteomes" id="UP001345963"/>
    </source>
</evidence>
<dbReference type="EMBL" id="JAHUTI010091473">
    <property type="protein sequence ID" value="MED6262080.1"/>
    <property type="molecule type" value="Genomic_DNA"/>
</dbReference>
<dbReference type="Proteomes" id="UP001345963">
    <property type="component" value="Unassembled WGS sequence"/>
</dbReference>
<feature type="region of interest" description="Disordered" evidence="1">
    <location>
        <begin position="78"/>
        <end position="103"/>
    </location>
</feature>
<evidence type="ECO:0000313" key="2">
    <source>
        <dbReference type="EMBL" id="MED6262080.1"/>
    </source>
</evidence>
<keyword evidence="3" id="KW-1185">Reference proteome</keyword>